<comment type="catalytic activity">
    <reaction evidence="11">
        <text>[GlcNAc-(1-&gt;4)-Mur2Ac(oyl-L-Ala-gamma-D-Glu-L-Lys-D-Ala-D-Ala)](n)-di-trans,octa-cis-undecaprenyl diphosphate + beta-D-GlcNAc-(1-&gt;4)-Mur2Ac(oyl-L-Ala-gamma-D-Glu-L-Lys-D-Ala-D-Ala)-di-trans,octa-cis-undecaprenyl diphosphate = [GlcNAc-(1-&gt;4)-Mur2Ac(oyl-L-Ala-gamma-D-Glu-L-Lys-D-Ala-D-Ala)](n+1)-di-trans,octa-cis-undecaprenyl diphosphate + di-trans,octa-cis-undecaprenyl diphosphate + H(+)</text>
        <dbReference type="Rhea" id="RHEA:23708"/>
        <dbReference type="Rhea" id="RHEA-COMP:9602"/>
        <dbReference type="Rhea" id="RHEA-COMP:9603"/>
        <dbReference type="ChEBI" id="CHEBI:15378"/>
        <dbReference type="ChEBI" id="CHEBI:58405"/>
        <dbReference type="ChEBI" id="CHEBI:60033"/>
        <dbReference type="ChEBI" id="CHEBI:78435"/>
        <dbReference type="EC" id="2.4.99.28"/>
    </reaction>
</comment>
<evidence type="ECO:0000259" key="12">
    <source>
        <dbReference type="Pfam" id="PF00905"/>
    </source>
</evidence>
<dbReference type="Gene3D" id="3.40.710.10">
    <property type="entry name" value="DD-peptidase/beta-lactamase superfamily"/>
    <property type="match status" value="1"/>
</dbReference>
<dbReference type="InterPro" id="IPR036950">
    <property type="entry name" value="PBP_transglycosylase"/>
</dbReference>
<evidence type="ECO:0000256" key="11">
    <source>
        <dbReference type="ARBA" id="ARBA00049902"/>
    </source>
</evidence>
<evidence type="ECO:0000259" key="13">
    <source>
        <dbReference type="Pfam" id="PF00912"/>
    </source>
</evidence>
<dbReference type="Pfam" id="PF06832">
    <property type="entry name" value="BiPBP_C"/>
    <property type="match status" value="1"/>
</dbReference>
<evidence type="ECO:0000256" key="5">
    <source>
        <dbReference type="ARBA" id="ARBA00022670"/>
    </source>
</evidence>
<dbReference type="AlphaFoldDB" id="A0A089YC06"/>
<keyword evidence="5" id="KW-0645">Protease</keyword>
<dbReference type="InterPro" id="IPR012338">
    <property type="entry name" value="Beta-lactam/transpept-like"/>
</dbReference>
<dbReference type="SUPFAM" id="SSF56601">
    <property type="entry name" value="beta-lactamase/transpeptidase-like"/>
    <property type="match status" value="1"/>
</dbReference>
<evidence type="ECO:0000256" key="1">
    <source>
        <dbReference type="ARBA" id="ARBA00004752"/>
    </source>
</evidence>
<protein>
    <recommendedName>
        <fullName evidence="10">peptidoglycan glycosyltransferase</fullName>
        <ecNumber evidence="10">2.4.99.28</ecNumber>
    </recommendedName>
</protein>
<feature type="domain" description="Penicillin-binding protein transpeptidase" evidence="12">
    <location>
        <begin position="335"/>
        <end position="421"/>
    </location>
</feature>
<dbReference type="KEGG" id="psw:LK03_08620"/>
<dbReference type="RefSeq" id="WP_038411926.1">
    <property type="nucleotide sequence ID" value="NZ_CP009455.1"/>
</dbReference>
<name>A0A089YC06_9PSED</name>
<dbReference type="eggNOG" id="COG4953">
    <property type="taxonomic scope" value="Bacteria"/>
</dbReference>
<dbReference type="STRING" id="157783.LK03_08620"/>
<dbReference type="PANTHER" id="PTHR32282">
    <property type="entry name" value="BINDING PROTEIN TRANSPEPTIDASE, PUTATIVE-RELATED"/>
    <property type="match status" value="1"/>
</dbReference>
<dbReference type="Pfam" id="PF00912">
    <property type="entry name" value="Transgly"/>
    <property type="match status" value="1"/>
</dbReference>
<dbReference type="PANTHER" id="PTHR32282:SF15">
    <property type="entry name" value="PENICILLIN-BINDING PROTEIN 1C"/>
    <property type="match status" value="1"/>
</dbReference>
<evidence type="ECO:0000256" key="6">
    <source>
        <dbReference type="ARBA" id="ARBA00022676"/>
    </source>
</evidence>
<dbReference type="UniPathway" id="UPA00219"/>
<dbReference type="InterPro" id="IPR001264">
    <property type="entry name" value="Glyco_trans_51"/>
</dbReference>
<dbReference type="InterPro" id="IPR050396">
    <property type="entry name" value="Glycosyltr_51/Transpeptidase"/>
</dbReference>
<keyword evidence="6" id="KW-0328">Glycosyltransferase</keyword>
<dbReference type="InterPro" id="IPR011815">
    <property type="entry name" value="PBP_1c"/>
</dbReference>
<dbReference type="Pfam" id="PF00905">
    <property type="entry name" value="Transpeptidase"/>
    <property type="match status" value="1"/>
</dbReference>
<keyword evidence="16" id="KW-1185">Reference proteome</keyword>
<dbReference type="GO" id="GO:0004180">
    <property type="term" value="F:carboxypeptidase activity"/>
    <property type="evidence" value="ECO:0007669"/>
    <property type="project" value="UniProtKB-KW"/>
</dbReference>
<dbReference type="GO" id="GO:0008658">
    <property type="term" value="F:penicillin binding"/>
    <property type="evidence" value="ECO:0007669"/>
    <property type="project" value="InterPro"/>
</dbReference>
<gene>
    <name evidence="15" type="ORF">LK03_08620</name>
</gene>
<dbReference type="GO" id="GO:0008955">
    <property type="term" value="F:peptidoglycan glycosyltransferase activity"/>
    <property type="evidence" value="ECO:0007669"/>
    <property type="project" value="UniProtKB-EC"/>
</dbReference>
<comment type="similarity">
    <text evidence="3">In the N-terminal section; belongs to the glycosyltransferase 51 family.</text>
</comment>
<comment type="pathway">
    <text evidence="1">Cell wall biogenesis; peptidoglycan biosynthesis.</text>
</comment>
<keyword evidence="7" id="KW-0808">Transferase</keyword>
<dbReference type="FunFam" id="3.40.710.10:FF:000021">
    <property type="entry name" value="Penicillin-binding protein 1C"/>
    <property type="match status" value="1"/>
</dbReference>
<keyword evidence="8" id="KW-0378">Hydrolase</keyword>
<evidence type="ECO:0000256" key="9">
    <source>
        <dbReference type="ARBA" id="ARBA00023268"/>
    </source>
</evidence>
<dbReference type="OrthoDB" id="9766909at2"/>
<evidence type="ECO:0000256" key="4">
    <source>
        <dbReference type="ARBA" id="ARBA00022645"/>
    </source>
</evidence>
<evidence type="ECO:0000256" key="8">
    <source>
        <dbReference type="ARBA" id="ARBA00022801"/>
    </source>
</evidence>
<reference evidence="15 16" key="1">
    <citation type="submission" date="2014-09" db="EMBL/GenBank/DDBJ databases">
        <authorList>
            <person name="Chan K.-G."/>
        </authorList>
    </citation>
    <scope>NUCLEOTIDE SEQUENCE [LARGE SCALE GENOMIC DNA]</scope>
    <source>
        <strain evidence="15 16">ND07</strain>
    </source>
</reference>
<dbReference type="InterPro" id="IPR009647">
    <property type="entry name" value="PBP_C"/>
</dbReference>
<dbReference type="Proteomes" id="UP000029493">
    <property type="component" value="Chromosome"/>
</dbReference>
<dbReference type="FunFam" id="1.10.3810.10:FF:000006">
    <property type="entry name" value="Penicillin-binding protein 1C"/>
    <property type="match status" value="1"/>
</dbReference>
<dbReference type="EC" id="2.4.99.28" evidence="10"/>
<dbReference type="InterPro" id="IPR023346">
    <property type="entry name" value="Lysozyme-like_dom_sf"/>
</dbReference>
<evidence type="ECO:0000256" key="7">
    <source>
        <dbReference type="ARBA" id="ARBA00022679"/>
    </source>
</evidence>
<dbReference type="NCBIfam" id="NF008414">
    <property type="entry name" value="PRK11240.1"/>
    <property type="match status" value="1"/>
</dbReference>
<organism evidence="15 16">
    <name type="scientific">Pseudomonas cremoricolorata</name>
    <dbReference type="NCBI Taxonomy" id="157783"/>
    <lineage>
        <taxon>Bacteria</taxon>
        <taxon>Pseudomonadati</taxon>
        <taxon>Pseudomonadota</taxon>
        <taxon>Gammaproteobacteria</taxon>
        <taxon>Pseudomonadales</taxon>
        <taxon>Pseudomonadaceae</taxon>
        <taxon>Pseudomonas</taxon>
    </lineage>
</organism>
<dbReference type="GO" id="GO:0030288">
    <property type="term" value="C:outer membrane-bounded periplasmic space"/>
    <property type="evidence" value="ECO:0007669"/>
    <property type="project" value="TreeGrafter"/>
</dbReference>
<sequence length="784" mass="85665">MASVARLHRRAGRWLRRGVLSLVLLVGALWLADRIWPLPLPGDDLARVVLAEDGTPLWRFADADGVWRYPVSAEQVSPLYLQALLTYEDRWFYRHPGVNPMALLRAAWLNLSGGRVVSGGSTLSMQVARLLDPHDRTLAGKLRQLWRTAQLEWHLSKAQILQIYLNRAPFGGTLQGVAAASWAYLGKSPQHLTPAEAALLAVLPQAPSRLRPDRHPERAQRARDKVLQRLADYQVWPPERLREAREEALLLAPRQEPALAPLLARRLNTPGSPALIHTTLDAALQRRLEDLLLGWRARLPERTSAAILVVEAKSMAVRAYLGSIDLGDARRFGHVDMIHALRSPGSTLKPFLYGMALDDGLIHSESLLQDVPRRYGDYRPGNFSMGFSGPVSASSALALSLNLPAVQLLEAYGPKRFAAQLRMGGVPLVLPPLAEPNLALILGGAGSRLEELVGGYAALARQGRSAEIRLQPQAPLIEHRLLSPGSAWIIRRILSGQARPDRDPHAELVQRPALAWKTGTSYGFRDAWSIGVGPRYLIGVWIGRPDGTPVAGQFGLASAAPLMLQVHDLLSNRDRQRGVVSASEPVPASVGVAAICWPLGQPMSRQDDNCRRQRFAWTLQGTTPPTLQAADQPLGLGLRETLWVNAQGLRVDAGCPGAQARHVALWPAPLEPWLPRAERRAARLPAIDPSCPPQVAATAPPLSIVGVRSGDHLRRPASDSEPLQLQVSALGGGGRRWWFLNGQPLGESVEQQALTVSFERAGQFELSALDESGETARVAFQVSE</sequence>
<comment type="similarity">
    <text evidence="2">In the C-terminal section; belongs to the transpeptidase family.</text>
</comment>
<proteinExistence type="inferred from homology"/>
<dbReference type="NCBIfam" id="TIGR02073">
    <property type="entry name" value="PBP_1c"/>
    <property type="match status" value="1"/>
</dbReference>
<feature type="domain" description="Glycosyl transferase family 51" evidence="13">
    <location>
        <begin position="64"/>
        <end position="230"/>
    </location>
</feature>
<evidence type="ECO:0000313" key="15">
    <source>
        <dbReference type="EMBL" id="AIR89338.1"/>
    </source>
</evidence>
<evidence type="ECO:0000256" key="2">
    <source>
        <dbReference type="ARBA" id="ARBA00007090"/>
    </source>
</evidence>
<evidence type="ECO:0000256" key="10">
    <source>
        <dbReference type="ARBA" id="ARBA00044770"/>
    </source>
</evidence>
<evidence type="ECO:0000256" key="3">
    <source>
        <dbReference type="ARBA" id="ARBA00007739"/>
    </source>
</evidence>
<accession>A0A089YC06</accession>
<feature type="domain" description="Penicillin-binding C-terminal" evidence="14">
    <location>
        <begin position="696"/>
        <end position="780"/>
    </location>
</feature>
<dbReference type="EMBL" id="CP009455">
    <property type="protein sequence ID" value="AIR89338.1"/>
    <property type="molecule type" value="Genomic_DNA"/>
</dbReference>
<dbReference type="GO" id="GO:0006508">
    <property type="term" value="P:proteolysis"/>
    <property type="evidence" value="ECO:0007669"/>
    <property type="project" value="UniProtKB-KW"/>
</dbReference>
<dbReference type="SUPFAM" id="SSF53955">
    <property type="entry name" value="Lysozyme-like"/>
    <property type="match status" value="1"/>
</dbReference>
<dbReference type="Gene3D" id="1.10.3810.10">
    <property type="entry name" value="Biosynthetic peptidoglycan transglycosylase-like"/>
    <property type="match status" value="1"/>
</dbReference>
<keyword evidence="9" id="KW-0511">Multifunctional enzyme</keyword>
<keyword evidence="4" id="KW-0121">Carboxypeptidase</keyword>
<evidence type="ECO:0000259" key="14">
    <source>
        <dbReference type="Pfam" id="PF06832"/>
    </source>
</evidence>
<dbReference type="InterPro" id="IPR001460">
    <property type="entry name" value="PCN-bd_Tpept"/>
</dbReference>
<dbReference type="GO" id="GO:0009252">
    <property type="term" value="P:peptidoglycan biosynthetic process"/>
    <property type="evidence" value="ECO:0007669"/>
    <property type="project" value="UniProtKB-UniPathway"/>
</dbReference>
<evidence type="ECO:0000313" key="16">
    <source>
        <dbReference type="Proteomes" id="UP000029493"/>
    </source>
</evidence>